<dbReference type="InterPro" id="IPR050951">
    <property type="entry name" value="Retrovirus_Pol_polyprotein"/>
</dbReference>
<dbReference type="InParanoid" id="A0A5N4ACM2"/>
<dbReference type="EMBL" id="VVIM01000008">
    <property type="protein sequence ID" value="KAB0795066.1"/>
    <property type="molecule type" value="Genomic_DNA"/>
</dbReference>
<evidence type="ECO:0000256" key="1">
    <source>
        <dbReference type="ARBA" id="ARBA00012493"/>
    </source>
</evidence>
<name>A0A5N4ACM2_PHOPY</name>
<dbReference type="AlphaFoldDB" id="A0A5N4ACM2"/>
<comment type="caution">
    <text evidence="3">The sequence shown here is derived from an EMBL/GenBank/DDBJ whole genome shotgun (WGS) entry which is preliminary data.</text>
</comment>
<dbReference type="GO" id="GO:0003964">
    <property type="term" value="F:RNA-directed DNA polymerase activity"/>
    <property type="evidence" value="ECO:0007669"/>
    <property type="project" value="UniProtKB-EC"/>
</dbReference>
<reference evidence="3 4" key="1">
    <citation type="journal article" date="2018" name="Elife">
        <title>Firefly genomes illuminate parallel origins of bioluminescence in beetles.</title>
        <authorList>
            <person name="Fallon T.R."/>
            <person name="Lower S.E."/>
            <person name="Chang C.H."/>
            <person name="Bessho-Uehara M."/>
            <person name="Martin G.J."/>
            <person name="Bewick A.J."/>
            <person name="Behringer M."/>
            <person name="Debat H.J."/>
            <person name="Wong I."/>
            <person name="Day J.C."/>
            <person name="Suvorov A."/>
            <person name="Silva C.J."/>
            <person name="Stanger-Hall K.F."/>
            <person name="Hall D.W."/>
            <person name="Schmitz R.J."/>
            <person name="Nelson D.R."/>
            <person name="Lewis S.M."/>
            <person name="Shigenobu S."/>
            <person name="Bybee S.M."/>
            <person name="Larracuente A.M."/>
            <person name="Oba Y."/>
            <person name="Weng J.K."/>
        </authorList>
    </citation>
    <scope>NUCLEOTIDE SEQUENCE [LARGE SCALE GENOMIC DNA]</scope>
    <source>
        <strain evidence="3">1611_PpyrPB1</strain>
        <tissue evidence="3">Whole body</tissue>
    </source>
</reference>
<dbReference type="Proteomes" id="UP000327044">
    <property type="component" value="Unassembled WGS sequence"/>
</dbReference>
<dbReference type="Gene3D" id="1.10.340.70">
    <property type="match status" value="1"/>
</dbReference>
<gene>
    <name evidence="3" type="ORF">PPYR_11905</name>
</gene>
<evidence type="ECO:0000259" key="2">
    <source>
        <dbReference type="Pfam" id="PF17921"/>
    </source>
</evidence>
<proteinExistence type="predicted"/>
<sequence length="372" mass="41497">ADKFDMVPVMNYGETFINWKNGHLLARAETYLEDEHIQVNVTVHSVCVDDLAGVTVGGVNGDAKTKLFEVLRARGDCFSAGDLDLGLTHLGEMKVRLTTDVPVHYRPYRLSYAERAIVRQNVQDLLEAGGIVAALESGVAGKDVKANYKIKNHRLYRITLAGDRLYVPAMARFPLVRRHHDDIGHPGRERCLNLVKETYWFPRMTRFITKFSPAGLMFFHQNGVVTDLANSGETLASGGDGEAAANLKRAAAQMKAHYDKRRRKATAYKVGDLVLWRAAATDRADTKVSHKLANKFDGPYRIAKVMPNDRYLIEAIKGVRGYKRFQATVAVDSLRRYPCMGSGEYMSGENDSVNGDTDAETDRLDLLDLLES</sequence>
<accession>A0A5N4ACM2</accession>
<organism evidence="3 4">
    <name type="scientific">Photinus pyralis</name>
    <name type="common">Common eastern firefly</name>
    <name type="synonym">Lampyris pyralis</name>
    <dbReference type="NCBI Taxonomy" id="7054"/>
    <lineage>
        <taxon>Eukaryota</taxon>
        <taxon>Metazoa</taxon>
        <taxon>Ecdysozoa</taxon>
        <taxon>Arthropoda</taxon>
        <taxon>Hexapoda</taxon>
        <taxon>Insecta</taxon>
        <taxon>Pterygota</taxon>
        <taxon>Neoptera</taxon>
        <taxon>Endopterygota</taxon>
        <taxon>Coleoptera</taxon>
        <taxon>Polyphaga</taxon>
        <taxon>Elateriformia</taxon>
        <taxon>Elateroidea</taxon>
        <taxon>Lampyridae</taxon>
        <taxon>Lampyrinae</taxon>
        <taxon>Photinus</taxon>
    </lineage>
</organism>
<feature type="domain" description="Integrase zinc-binding" evidence="2">
    <location>
        <begin position="168"/>
        <end position="211"/>
    </location>
</feature>
<dbReference type="PANTHER" id="PTHR37984">
    <property type="entry name" value="PROTEIN CBG26694"/>
    <property type="match status" value="1"/>
</dbReference>
<dbReference type="EC" id="2.7.7.49" evidence="1"/>
<dbReference type="Pfam" id="PF17921">
    <property type="entry name" value="Integrase_H2C2"/>
    <property type="match status" value="1"/>
</dbReference>
<protein>
    <recommendedName>
        <fullName evidence="1">RNA-directed DNA polymerase</fullName>
        <ecNumber evidence="1">2.7.7.49</ecNumber>
    </recommendedName>
</protein>
<keyword evidence="4" id="KW-1185">Reference proteome</keyword>
<dbReference type="PANTHER" id="PTHR37984:SF5">
    <property type="entry name" value="PROTEIN NYNRIN-LIKE"/>
    <property type="match status" value="1"/>
</dbReference>
<feature type="non-terminal residue" evidence="3">
    <location>
        <position position="1"/>
    </location>
</feature>
<dbReference type="InterPro" id="IPR041588">
    <property type="entry name" value="Integrase_H2C2"/>
</dbReference>
<evidence type="ECO:0000313" key="3">
    <source>
        <dbReference type="EMBL" id="KAB0795066.1"/>
    </source>
</evidence>
<evidence type="ECO:0000313" key="4">
    <source>
        <dbReference type="Proteomes" id="UP000327044"/>
    </source>
</evidence>